<gene>
    <name evidence="2" type="ORF">H7K45_13775</name>
</gene>
<evidence type="ECO:0000256" key="1">
    <source>
        <dbReference type="SAM" id="MobiDB-lite"/>
    </source>
</evidence>
<feature type="region of interest" description="Disordered" evidence="1">
    <location>
        <begin position="1"/>
        <end position="48"/>
    </location>
</feature>
<dbReference type="AlphaFoldDB" id="A0A9X3C2Q6"/>
<evidence type="ECO:0000313" key="2">
    <source>
        <dbReference type="EMBL" id="MCV7421611.1"/>
    </source>
</evidence>
<accession>A0A9X3C2Q6</accession>
<evidence type="ECO:0000313" key="3">
    <source>
        <dbReference type="Proteomes" id="UP001141629"/>
    </source>
</evidence>
<comment type="caution">
    <text evidence="2">The sequence shown here is derived from an EMBL/GenBank/DDBJ whole genome shotgun (WGS) entry which is preliminary data.</text>
</comment>
<feature type="compositionally biased region" description="Basic residues" evidence="1">
    <location>
        <begin position="38"/>
        <end position="48"/>
    </location>
</feature>
<keyword evidence="3" id="KW-1185">Reference proteome</keyword>
<dbReference type="Proteomes" id="UP001141629">
    <property type="component" value="Unassembled WGS sequence"/>
</dbReference>
<proteinExistence type="predicted"/>
<dbReference type="EMBL" id="JACKVK010000008">
    <property type="protein sequence ID" value="MCV7421611.1"/>
    <property type="molecule type" value="Genomic_DNA"/>
</dbReference>
<organism evidence="2 3">
    <name type="scientific">Mycobacterium yunnanensis</name>
    <dbReference type="NCBI Taxonomy" id="368477"/>
    <lineage>
        <taxon>Bacteria</taxon>
        <taxon>Bacillati</taxon>
        <taxon>Actinomycetota</taxon>
        <taxon>Actinomycetes</taxon>
        <taxon>Mycobacteriales</taxon>
        <taxon>Mycobacteriaceae</taxon>
        <taxon>Mycobacterium</taxon>
    </lineage>
</organism>
<protein>
    <submittedName>
        <fullName evidence="2">Uncharacterized protein</fullName>
    </submittedName>
</protein>
<reference evidence="2" key="2">
    <citation type="journal article" date="2022" name="BMC Genomics">
        <title>Comparative genome analysis of mycobacteria focusing on tRNA and non-coding RNA.</title>
        <authorList>
            <person name="Behra P.R.K."/>
            <person name="Pettersson B.M.F."/>
            <person name="Ramesh M."/>
            <person name="Das S."/>
            <person name="Dasgupta S."/>
            <person name="Kirsebom L.A."/>
        </authorList>
    </citation>
    <scope>NUCLEOTIDE SEQUENCE</scope>
    <source>
        <strain evidence="2">DSM 44838</strain>
    </source>
</reference>
<reference evidence="2" key="1">
    <citation type="submission" date="2020-07" db="EMBL/GenBank/DDBJ databases">
        <authorList>
            <person name="Pettersson B.M.F."/>
            <person name="Behra P.R.K."/>
            <person name="Ramesh M."/>
            <person name="Das S."/>
            <person name="Dasgupta S."/>
            <person name="Kirsebom L.A."/>
        </authorList>
    </citation>
    <scope>NUCLEOTIDE SEQUENCE</scope>
    <source>
        <strain evidence="2">DSM 44838</strain>
    </source>
</reference>
<name>A0A9X3C2Q6_9MYCO</name>
<sequence>MTGRSAWRTLLGRHDDRGPTHGRGPAIAISPTSPTGLPRRRNPGHPDG</sequence>
<dbReference type="RefSeq" id="WP_263996377.1">
    <property type="nucleotide sequence ID" value="NZ_JACKVK010000008.1"/>
</dbReference>